<proteinExistence type="predicted"/>
<feature type="transmembrane region" description="Helical" evidence="1">
    <location>
        <begin position="68"/>
        <end position="96"/>
    </location>
</feature>
<dbReference type="Pfam" id="PF04892">
    <property type="entry name" value="VanZ"/>
    <property type="match status" value="1"/>
</dbReference>
<dbReference type="PANTHER" id="PTHR28008:SF1">
    <property type="entry name" value="DOMAIN PROTEIN, PUTATIVE (AFU_ORTHOLOGUE AFUA_3G10980)-RELATED"/>
    <property type="match status" value="1"/>
</dbReference>
<gene>
    <name evidence="3" type="ORF">VB776_22395</name>
</gene>
<dbReference type="NCBIfam" id="NF037970">
    <property type="entry name" value="vanZ_1"/>
    <property type="match status" value="1"/>
</dbReference>
<evidence type="ECO:0000259" key="2">
    <source>
        <dbReference type="Pfam" id="PF04892"/>
    </source>
</evidence>
<feature type="domain" description="VanZ-like" evidence="2">
    <location>
        <begin position="57"/>
        <end position="136"/>
    </location>
</feature>
<dbReference type="PANTHER" id="PTHR28008">
    <property type="entry name" value="DOMAIN PROTEIN, PUTATIVE (AFU_ORTHOLOGUE AFUA_3G10980)-RELATED"/>
    <property type="match status" value="1"/>
</dbReference>
<feature type="transmembrane region" description="Helical" evidence="1">
    <location>
        <begin position="37"/>
        <end position="56"/>
    </location>
</feature>
<keyword evidence="1" id="KW-0812">Transmembrane</keyword>
<dbReference type="Proteomes" id="UP001303899">
    <property type="component" value="Unassembled WGS sequence"/>
</dbReference>
<protein>
    <submittedName>
        <fullName evidence="3">VanZ family protein</fullName>
    </submittedName>
</protein>
<keyword evidence="1" id="KW-1133">Transmembrane helix</keyword>
<evidence type="ECO:0000256" key="1">
    <source>
        <dbReference type="SAM" id="Phobius"/>
    </source>
</evidence>
<name>A0ABU5SB71_9BACT</name>
<evidence type="ECO:0000313" key="3">
    <source>
        <dbReference type="EMBL" id="MEA5405706.1"/>
    </source>
</evidence>
<dbReference type="InterPro" id="IPR006976">
    <property type="entry name" value="VanZ-like"/>
</dbReference>
<keyword evidence="1" id="KW-0472">Membrane</keyword>
<organism evidence="3 4">
    <name type="scientific">Arcicella gelida</name>
    <dbReference type="NCBI Taxonomy" id="2984195"/>
    <lineage>
        <taxon>Bacteria</taxon>
        <taxon>Pseudomonadati</taxon>
        <taxon>Bacteroidota</taxon>
        <taxon>Cytophagia</taxon>
        <taxon>Cytophagales</taxon>
        <taxon>Flectobacillaceae</taxon>
        <taxon>Arcicella</taxon>
    </lineage>
</organism>
<dbReference type="RefSeq" id="WP_323699108.1">
    <property type="nucleotide sequence ID" value="NZ_JAYGIL010000042.1"/>
</dbReference>
<feature type="transmembrane region" description="Helical" evidence="1">
    <location>
        <begin position="116"/>
        <end position="136"/>
    </location>
</feature>
<reference evidence="3 4" key="1">
    <citation type="submission" date="2023-12" db="EMBL/GenBank/DDBJ databases">
        <title>Novel species of the genus Arcicella isolated from rivers.</title>
        <authorList>
            <person name="Lu H."/>
        </authorList>
    </citation>
    <scope>NUCLEOTIDE SEQUENCE [LARGE SCALE GENOMIC DNA]</scope>
    <source>
        <strain evidence="3 4">DC2W</strain>
    </source>
</reference>
<dbReference type="EMBL" id="JAYGIL010000042">
    <property type="protein sequence ID" value="MEA5405706.1"/>
    <property type="molecule type" value="Genomic_DNA"/>
</dbReference>
<sequence length="143" mass="16679">MISNTILQTNFKTIQTIVFVNLCMKAITTLLNFKFPAIFWTILIFVLCTIPSEHIPQGEKMNDKANHFIAFAGFTFFWLFHYAQAWKIILIGILYGIAIEFWQGILPEDFHRSFDWYDTVADGIGGIIGYFIWLIFNKLMPKK</sequence>
<accession>A0ABU5SB71</accession>
<comment type="caution">
    <text evidence="3">The sequence shown here is derived from an EMBL/GenBank/DDBJ whole genome shotgun (WGS) entry which is preliminary data.</text>
</comment>
<evidence type="ECO:0000313" key="4">
    <source>
        <dbReference type="Proteomes" id="UP001303899"/>
    </source>
</evidence>
<keyword evidence="4" id="KW-1185">Reference proteome</keyword>